<dbReference type="InterPro" id="IPR032875">
    <property type="entry name" value="Succ_CoA_lig_flav_dom"/>
</dbReference>
<dbReference type="AlphaFoldDB" id="X1ICR0"/>
<dbReference type="GO" id="GO:0016874">
    <property type="term" value="F:ligase activity"/>
    <property type="evidence" value="ECO:0007669"/>
    <property type="project" value="UniProtKB-KW"/>
</dbReference>
<proteinExistence type="predicted"/>
<evidence type="ECO:0000256" key="3">
    <source>
        <dbReference type="ARBA" id="ARBA00022840"/>
    </source>
</evidence>
<feature type="domain" description="Succinyl-CoA synthetase-like flavodoxin" evidence="4">
    <location>
        <begin position="61"/>
        <end position="198"/>
    </location>
</feature>
<keyword evidence="1" id="KW-0436">Ligase</keyword>
<evidence type="ECO:0000259" key="4">
    <source>
        <dbReference type="Pfam" id="PF13607"/>
    </source>
</evidence>
<dbReference type="EMBL" id="BARU01022311">
    <property type="protein sequence ID" value="GAH55378.1"/>
    <property type="molecule type" value="Genomic_DNA"/>
</dbReference>
<evidence type="ECO:0000313" key="5">
    <source>
        <dbReference type="EMBL" id="GAH55378.1"/>
    </source>
</evidence>
<dbReference type="PANTHER" id="PTHR43334:SF1">
    <property type="entry name" value="3-HYDROXYPROPIONATE--COA LIGASE [ADP-FORMING]"/>
    <property type="match status" value="1"/>
</dbReference>
<comment type="caution">
    <text evidence="5">The sequence shown here is derived from an EMBL/GenBank/DDBJ whole genome shotgun (WGS) entry which is preliminary data.</text>
</comment>
<dbReference type="SUPFAM" id="SSF52210">
    <property type="entry name" value="Succinyl-CoA synthetase domains"/>
    <property type="match status" value="2"/>
</dbReference>
<evidence type="ECO:0000256" key="1">
    <source>
        <dbReference type="ARBA" id="ARBA00022598"/>
    </source>
</evidence>
<dbReference type="InterPro" id="IPR016102">
    <property type="entry name" value="Succinyl-CoA_synth-like"/>
</dbReference>
<organism evidence="5">
    <name type="scientific">marine sediment metagenome</name>
    <dbReference type="NCBI Taxonomy" id="412755"/>
    <lineage>
        <taxon>unclassified sequences</taxon>
        <taxon>metagenomes</taxon>
        <taxon>ecological metagenomes</taxon>
    </lineage>
</organism>
<feature type="non-terminal residue" evidence="5">
    <location>
        <position position="1"/>
    </location>
</feature>
<sequence length="280" mass="30137">IMLTSGFKELGTQIGLELQDRIRDVADKGGMKIVGPNCLGVVNPQVNLNATFGVELGLINPGSVAVAAQSGAVSQYIADALTSNNVGISKFISMGNRCNLYFDEILEYLAQDEQTRVIVMYIEGLERPRQFMSVAKQVARRKPILVYKAGRNEKLNQASLSHTGALAGNYELYKAVFTQTGIIAINSMTELVDVTKALAFQPPSSGNRVAVLSGGAGPGIIMADKCHELGLSLAEFSPATLRQLRQLISPLNPVDNPVDLAWVSGNFDACRQVLKVVIED</sequence>
<dbReference type="PANTHER" id="PTHR43334">
    <property type="entry name" value="ACETATE--COA LIGASE [ADP-FORMING]"/>
    <property type="match status" value="1"/>
</dbReference>
<protein>
    <recommendedName>
        <fullName evidence="4">Succinyl-CoA synthetase-like flavodoxin domain-containing protein</fullName>
    </recommendedName>
</protein>
<dbReference type="InterPro" id="IPR051538">
    <property type="entry name" value="Acyl-CoA_Synth/Transferase"/>
</dbReference>
<name>X1ICR0_9ZZZZ</name>
<dbReference type="Gene3D" id="3.40.50.261">
    <property type="entry name" value="Succinyl-CoA synthetase domains"/>
    <property type="match status" value="2"/>
</dbReference>
<evidence type="ECO:0000256" key="2">
    <source>
        <dbReference type="ARBA" id="ARBA00022741"/>
    </source>
</evidence>
<dbReference type="Pfam" id="PF13607">
    <property type="entry name" value="Succ_CoA_lig"/>
    <property type="match status" value="1"/>
</dbReference>
<dbReference type="GO" id="GO:0005524">
    <property type="term" value="F:ATP binding"/>
    <property type="evidence" value="ECO:0007669"/>
    <property type="project" value="UniProtKB-KW"/>
</dbReference>
<accession>X1ICR0</accession>
<gene>
    <name evidence="5" type="ORF">S03H2_36374</name>
</gene>
<reference evidence="5" key="1">
    <citation type="journal article" date="2014" name="Front. Microbiol.">
        <title>High frequency of phylogenetically diverse reductive dehalogenase-homologous genes in deep subseafloor sedimentary metagenomes.</title>
        <authorList>
            <person name="Kawai M."/>
            <person name="Futagami T."/>
            <person name="Toyoda A."/>
            <person name="Takaki Y."/>
            <person name="Nishi S."/>
            <person name="Hori S."/>
            <person name="Arai W."/>
            <person name="Tsubouchi T."/>
            <person name="Morono Y."/>
            <person name="Uchiyama I."/>
            <person name="Ito T."/>
            <person name="Fujiyama A."/>
            <person name="Inagaki F."/>
            <person name="Takami H."/>
        </authorList>
    </citation>
    <scope>NUCLEOTIDE SEQUENCE</scope>
    <source>
        <strain evidence="5">Expedition CK06-06</strain>
    </source>
</reference>
<feature type="non-terminal residue" evidence="5">
    <location>
        <position position="280"/>
    </location>
</feature>
<keyword evidence="2" id="KW-0547">Nucleotide-binding</keyword>
<keyword evidence="3" id="KW-0067">ATP-binding</keyword>